<keyword evidence="5" id="KW-1185">Reference proteome</keyword>
<dbReference type="SUPFAM" id="SSF46689">
    <property type="entry name" value="Homeodomain-like"/>
    <property type="match status" value="2"/>
</dbReference>
<dbReference type="InterPro" id="IPR050109">
    <property type="entry name" value="HTH-type_TetR-like_transc_reg"/>
</dbReference>
<dbReference type="Pfam" id="PF00440">
    <property type="entry name" value="TetR_N"/>
    <property type="match status" value="2"/>
</dbReference>
<name>A0A7I7SCP7_9MYCO</name>
<dbReference type="PANTHER" id="PTHR30055">
    <property type="entry name" value="HTH-TYPE TRANSCRIPTIONAL REGULATOR RUTR"/>
    <property type="match status" value="1"/>
</dbReference>
<sequence>MTARQTPAATRSVRRRPKDRKAQIAREAAEAFSALGYHAVSVEAIAARVGVSAPAVYRHYTSKYDLFRGAVLALSQQLVDATATVDAADEDPHTRLEQMARATVDVALRNRASGGLYRWQTRYLQDPDAAQLTAQLRLVNHRIQRPIAALRPTLTSAQQWMLSSGLLSVAGSIVDHHLRAPDDTIRAILTGGINALVSAPLPDPGAVWERRAGWRIFAADAGTYEALLHAAMRLFAHRGYAETSMAQIAEAVELPVSGIYRYFSGKSEILATAMRRAADRLSAELARVQGPRTAPRETLTRLVDAYVTTSFANPELASVYYSERVSLTPNDQMLLRSVQRSTVGSWVELLIAARPELDATAARFLIHAAMVLVVDLGRLVHYDRMAEGDGDCGDPLSYPQACVQTLMEAVLFDTDVADAAPSGAGTGSASTG</sequence>
<dbReference type="EMBL" id="NCXO01000007">
    <property type="protein sequence ID" value="OSC34834.1"/>
    <property type="molecule type" value="Genomic_DNA"/>
</dbReference>
<evidence type="ECO:0000313" key="4">
    <source>
        <dbReference type="EMBL" id="OSC34834.1"/>
    </source>
</evidence>
<evidence type="ECO:0000256" key="2">
    <source>
        <dbReference type="ARBA" id="ARBA00023125"/>
    </source>
</evidence>
<keyword evidence="3" id="KW-0804">Transcription</keyword>
<dbReference type="AlphaFoldDB" id="A0A7I7SCP7"/>
<dbReference type="GO" id="GO:0003700">
    <property type="term" value="F:DNA-binding transcription factor activity"/>
    <property type="evidence" value="ECO:0007669"/>
    <property type="project" value="TreeGrafter"/>
</dbReference>
<accession>A0A7I7SCP7</accession>
<comment type="caution">
    <text evidence="4">The sequence shown here is derived from an EMBL/GenBank/DDBJ whole genome shotgun (WGS) entry which is preliminary data.</text>
</comment>
<dbReference type="InterPro" id="IPR009057">
    <property type="entry name" value="Homeodomain-like_sf"/>
</dbReference>
<evidence type="ECO:0000313" key="5">
    <source>
        <dbReference type="Proteomes" id="UP000193577"/>
    </source>
</evidence>
<dbReference type="Proteomes" id="UP000193577">
    <property type="component" value="Unassembled WGS sequence"/>
</dbReference>
<keyword evidence="2" id="KW-0238">DNA-binding</keyword>
<dbReference type="Gene3D" id="1.10.10.60">
    <property type="entry name" value="Homeodomain-like"/>
    <property type="match status" value="2"/>
</dbReference>
<dbReference type="PRINTS" id="PR00455">
    <property type="entry name" value="HTHTETR"/>
</dbReference>
<gene>
    <name evidence="4" type="ORF">B8W67_04730</name>
</gene>
<dbReference type="Gene3D" id="1.10.357.10">
    <property type="entry name" value="Tetracycline Repressor, domain 2"/>
    <property type="match status" value="2"/>
</dbReference>
<reference evidence="4 5" key="1">
    <citation type="submission" date="2017-04" db="EMBL/GenBank/DDBJ databases">
        <title>The new phylogeny of genus Mycobacterium.</title>
        <authorList>
            <person name="Tortoli E."/>
            <person name="Trovato A."/>
            <person name="Cirillo D.M."/>
        </authorList>
    </citation>
    <scope>NUCLEOTIDE SEQUENCE [LARGE SCALE GENOMIC DNA]</scope>
    <source>
        <strain evidence="4 5">KCTC 19819</strain>
    </source>
</reference>
<dbReference type="PANTHER" id="PTHR30055:SF234">
    <property type="entry name" value="HTH-TYPE TRANSCRIPTIONAL REGULATOR BETI"/>
    <property type="match status" value="1"/>
</dbReference>
<dbReference type="OrthoDB" id="4456617at2"/>
<dbReference type="GO" id="GO:0000976">
    <property type="term" value="F:transcription cis-regulatory region binding"/>
    <property type="evidence" value="ECO:0007669"/>
    <property type="project" value="TreeGrafter"/>
</dbReference>
<dbReference type="InterPro" id="IPR001647">
    <property type="entry name" value="HTH_TetR"/>
</dbReference>
<evidence type="ECO:0000256" key="3">
    <source>
        <dbReference type="ARBA" id="ARBA00023163"/>
    </source>
</evidence>
<proteinExistence type="predicted"/>
<dbReference type="PROSITE" id="PS50977">
    <property type="entry name" value="HTH_TETR_2"/>
    <property type="match status" value="2"/>
</dbReference>
<organism evidence="4 5">
    <name type="scientific">Mycolicibacillus koreensis</name>
    <dbReference type="NCBI Taxonomy" id="1069220"/>
    <lineage>
        <taxon>Bacteria</taxon>
        <taxon>Bacillati</taxon>
        <taxon>Actinomycetota</taxon>
        <taxon>Actinomycetes</taxon>
        <taxon>Mycobacteriales</taxon>
        <taxon>Mycobacteriaceae</taxon>
        <taxon>Mycolicibacillus</taxon>
    </lineage>
</organism>
<evidence type="ECO:0000256" key="1">
    <source>
        <dbReference type="ARBA" id="ARBA00023015"/>
    </source>
</evidence>
<protein>
    <submittedName>
        <fullName evidence="4">TetR family transcriptional regulator</fullName>
    </submittedName>
</protein>
<dbReference type="RefSeq" id="WP_085302484.1">
    <property type="nucleotide sequence ID" value="NZ_AP022594.1"/>
</dbReference>
<keyword evidence="1" id="KW-0805">Transcription regulation</keyword>